<dbReference type="SUPFAM" id="SSF52833">
    <property type="entry name" value="Thioredoxin-like"/>
    <property type="match status" value="1"/>
</dbReference>
<evidence type="ECO:0000256" key="1">
    <source>
        <dbReference type="SAM" id="SignalP"/>
    </source>
</evidence>
<dbReference type="Gene3D" id="3.40.30.10">
    <property type="entry name" value="Glutaredoxin"/>
    <property type="match status" value="1"/>
</dbReference>
<evidence type="ECO:0000313" key="3">
    <source>
        <dbReference type="EMBL" id="EIJ35551.1"/>
    </source>
</evidence>
<accession>A0A656HEN5</accession>
<name>A0A656HEN5_THINJ</name>
<feature type="chain" id="PRO_5024960875" description="Thioredoxin-like fold domain-containing protein" evidence="1">
    <location>
        <begin position="22"/>
        <end position="164"/>
    </location>
</feature>
<keyword evidence="1" id="KW-0732">Signal</keyword>
<dbReference type="RefSeq" id="WP_002709451.1">
    <property type="nucleotide sequence ID" value="NZ_JH651384.1"/>
</dbReference>
<organism evidence="3 4">
    <name type="scientific">Thiothrix nivea (strain ATCC 35100 / DSM 5205 / JP2)</name>
    <dbReference type="NCBI Taxonomy" id="870187"/>
    <lineage>
        <taxon>Bacteria</taxon>
        <taxon>Pseudomonadati</taxon>
        <taxon>Pseudomonadota</taxon>
        <taxon>Gammaproteobacteria</taxon>
        <taxon>Thiotrichales</taxon>
        <taxon>Thiotrichaceae</taxon>
        <taxon>Thiothrix</taxon>
    </lineage>
</organism>
<proteinExistence type="predicted"/>
<dbReference type="EMBL" id="JH651384">
    <property type="protein sequence ID" value="EIJ35551.1"/>
    <property type="molecule type" value="Genomic_DNA"/>
</dbReference>
<dbReference type="Proteomes" id="UP000005317">
    <property type="component" value="Unassembled WGS sequence"/>
</dbReference>
<feature type="signal peptide" evidence="1">
    <location>
        <begin position="1"/>
        <end position="21"/>
    </location>
</feature>
<dbReference type="InterPro" id="IPR012336">
    <property type="entry name" value="Thioredoxin-like_fold"/>
</dbReference>
<gene>
    <name evidence="3" type="ORF">Thini_3025</name>
</gene>
<evidence type="ECO:0000313" key="4">
    <source>
        <dbReference type="Proteomes" id="UP000005317"/>
    </source>
</evidence>
<feature type="domain" description="Thioredoxin-like fold" evidence="2">
    <location>
        <begin position="47"/>
        <end position="144"/>
    </location>
</feature>
<dbReference type="InterPro" id="IPR036249">
    <property type="entry name" value="Thioredoxin-like_sf"/>
</dbReference>
<evidence type="ECO:0000259" key="2">
    <source>
        <dbReference type="Pfam" id="PF13098"/>
    </source>
</evidence>
<sequence length="164" mass="18310" precursor="true">MARITRIAAAMLLGFAGWATATPAFSTDATIPEAYDFHSLQQEMQTRKLPLLLAFRADYCGFCKQLETEYLEPMVNSGKYDSRILIRRFSMGNDHTITDFNGDTMDADEFAYRHKASLTPTLLFLNAEGEEVAERLLGYNSPDFYGAYLENAIETAHKAVSDGG</sequence>
<reference evidence="4" key="1">
    <citation type="journal article" date="2011" name="Stand. Genomic Sci.">
        <title>Genome sequence of the filamentous, gliding Thiothrix nivea neotype strain (JP2(T)).</title>
        <authorList>
            <person name="Lapidus A."/>
            <person name="Nolan M."/>
            <person name="Lucas S."/>
            <person name="Glavina Del Rio T."/>
            <person name="Tice H."/>
            <person name="Cheng J.F."/>
            <person name="Tapia R."/>
            <person name="Han C."/>
            <person name="Goodwin L."/>
            <person name="Pitluck S."/>
            <person name="Liolios K."/>
            <person name="Pagani I."/>
            <person name="Ivanova N."/>
            <person name="Huntemann M."/>
            <person name="Mavromatis K."/>
            <person name="Mikhailova N."/>
            <person name="Pati A."/>
            <person name="Chen A."/>
            <person name="Palaniappan K."/>
            <person name="Land M."/>
            <person name="Brambilla E.M."/>
            <person name="Rohde M."/>
            <person name="Abt B."/>
            <person name="Verbarg S."/>
            <person name="Goker M."/>
            <person name="Bristow J."/>
            <person name="Eisen J.A."/>
            <person name="Markowitz V."/>
            <person name="Hugenholtz P."/>
            <person name="Kyrpides N.C."/>
            <person name="Klenk H.P."/>
            <person name="Woyke T."/>
        </authorList>
    </citation>
    <scope>NUCLEOTIDE SEQUENCE [LARGE SCALE GENOMIC DNA]</scope>
    <source>
        <strain evidence="4">ATCC 35100 / DSM 5205 / JP2</strain>
    </source>
</reference>
<dbReference type="AlphaFoldDB" id="A0A656HEN5"/>
<keyword evidence="4" id="KW-1185">Reference proteome</keyword>
<dbReference type="Pfam" id="PF13098">
    <property type="entry name" value="Thioredoxin_2"/>
    <property type="match status" value="1"/>
</dbReference>
<protein>
    <recommendedName>
        <fullName evidence="2">Thioredoxin-like fold domain-containing protein</fullName>
    </recommendedName>
</protein>